<evidence type="ECO:0000256" key="1">
    <source>
        <dbReference type="SAM" id="MobiDB-lite"/>
    </source>
</evidence>
<organism evidence="2">
    <name type="scientific">Anguilla anguilla</name>
    <name type="common">European freshwater eel</name>
    <name type="synonym">Muraena anguilla</name>
    <dbReference type="NCBI Taxonomy" id="7936"/>
    <lineage>
        <taxon>Eukaryota</taxon>
        <taxon>Metazoa</taxon>
        <taxon>Chordata</taxon>
        <taxon>Craniata</taxon>
        <taxon>Vertebrata</taxon>
        <taxon>Euteleostomi</taxon>
        <taxon>Actinopterygii</taxon>
        <taxon>Neopterygii</taxon>
        <taxon>Teleostei</taxon>
        <taxon>Anguilliformes</taxon>
        <taxon>Anguillidae</taxon>
        <taxon>Anguilla</taxon>
    </lineage>
</organism>
<feature type="compositionally biased region" description="Polar residues" evidence="1">
    <location>
        <begin position="36"/>
        <end position="50"/>
    </location>
</feature>
<dbReference type="EMBL" id="GBXM01012065">
    <property type="protein sequence ID" value="JAH96512.1"/>
    <property type="molecule type" value="Transcribed_RNA"/>
</dbReference>
<name>A0A0E9X1A5_ANGAN</name>
<reference evidence="2" key="2">
    <citation type="journal article" date="2015" name="Fish Shellfish Immunol.">
        <title>Early steps in the European eel (Anguilla anguilla)-Vibrio vulnificus interaction in the gills: Role of the RtxA13 toxin.</title>
        <authorList>
            <person name="Callol A."/>
            <person name="Pajuelo D."/>
            <person name="Ebbesson L."/>
            <person name="Teles M."/>
            <person name="MacKenzie S."/>
            <person name="Amaro C."/>
        </authorList>
    </citation>
    <scope>NUCLEOTIDE SEQUENCE</scope>
</reference>
<feature type="compositionally biased region" description="Polar residues" evidence="1">
    <location>
        <begin position="10"/>
        <end position="24"/>
    </location>
</feature>
<evidence type="ECO:0000313" key="2">
    <source>
        <dbReference type="EMBL" id="JAH96512.1"/>
    </source>
</evidence>
<proteinExistence type="predicted"/>
<reference evidence="2" key="1">
    <citation type="submission" date="2014-11" db="EMBL/GenBank/DDBJ databases">
        <authorList>
            <person name="Amaro Gonzalez C."/>
        </authorList>
    </citation>
    <scope>NUCLEOTIDE SEQUENCE</scope>
</reference>
<sequence length="86" mass="9774">MHTHARTHTSKSLTLSPNDLTEPNNHFDPLYKSLKGSESTSQETQNLPSRPLQTHTVCITQYASYSMHHTVCVSQYAAYSMHLRVE</sequence>
<dbReference type="AlphaFoldDB" id="A0A0E9X1A5"/>
<protein>
    <submittedName>
        <fullName evidence="2">Uncharacterized protein</fullName>
    </submittedName>
</protein>
<accession>A0A0E9X1A5</accession>
<feature type="region of interest" description="Disordered" evidence="1">
    <location>
        <begin position="1"/>
        <end position="50"/>
    </location>
</feature>